<dbReference type="InterPro" id="IPR010869">
    <property type="entry name" value="DUF1501"/>
</dbReference>
<gene>
    <name evidence="1" type="ORF">METZ01_LOCUS478196</name>
</gene>
<sequence length="147" mass="15875">MKHGELNGLCPGSMPRRSFLQIGGAAAGGLGLSSLLKARDLSASAGKTQQDTSVIFVWLPGGAPHMETYDMKPDAPDTHRGEFNPIRTNVPGIEVCELLPMHAKCADKYNLIRSVHHTFSDHGGGHKHFLTGRDPKEPTGFVNDFPC</sequence>
<reference evidence="1" key="1">
    <citation type="submission" date="2018-05" db="EMBL/GenBank/DDBJ databases">
        <authorList>
            <person name="Lanie J.A."/>
            <person name="Ng W.-L."/>
            <person name="Kazmierczak K.M."/>
            <person name="Andrzejewski T.M."/>
            <person name="Davidsen T.M."/>
            <person name="Wayne K.J."/>
            <person name="Tettelin H."/>
            <person name="Glass J.I."/>
            <person name="Rusch D."/>
            <person name="Podicherti R."/>
            <person name="Tsui H.-C.T."/>
            <person name="Winkler M.E."/>
        </authorList>
    </citation>
    <scope>NUCLEOTIDE SEQUENCE</scope>
</reference>
<proteinExistence type="predicted"/>
<protein>
    <recommendedName>
        <fullName evidence="2">DUF1501 domain-containing protein</fullName>
    </recommendedName>
</protein>
<feature type="non-terminal residue" evidence="1">
    <location>
        <position position="147"/>
    </location>
</feature>
<name>A0A383BZK9_9ZZZZ</name>
<organism evidence="1">
    <name type="scientific">marine metagenome</name>
    <dbReference type="NCBI Taxonomy" id="408172"/>
    <lineage>
        <taxon>unclassified sequences</taxon>
        <taxon>metagenomes</taxon>
        <taxon>ecological metagenomes</taxon>
    </lineage>
</organism>
<dbReference type="AlphaFoldDB" id="A0A383BZK9"/>
<evidence type="ECO:0008006" key="2">
    <source>
        <dbReference type="Google" id="ProtNLM"/>
    </source>
</evidence>
<dbReference type="Pfam" id="PF07394">
    <property type="entry name" value="DUF1501"/>
    <property type="match status" value="1"/>
</dbReference>
<dbReference type="PROSITE" id="PS51318">
    <property type="entry name" value="TAT"/>
    <property type="match status" value="1"/>
</dbReference>
<accession>A0A383BZK9</accession>
<dbReference type="EMBL" id="UINC01204560">
    <property type="protein sequence ID" value="SVE25342.1"/>
    <property type="molecule type" value="Genomic_DNA"/>
</dbReference>
<dbReference type="InterPro" id="IPR006311">
    <property type="entry name" value="TAT_signal"/>
</dbReference>
<evidence type="ECO:0000313" key="1">
    <source>
        <dbReference type="EMBL" id="SVE25342.1"/>
    </source>
</evidence>